<name>A0A7Y0HNF4_9CLOT</name>
<dbReference type="Proteomes" id="UP000537131">
    <property type="component" value="Unassembled WGS sequence"/>
</dbReference>
<dbReference type="InterPro" id="IPR024265">
    <property type="entry name" value="DUF3788"/>
</dbReference>
<keyword evidence="2" id="KW-1185">Reference proteome</keyword>
<organism evidence="1 2">
    <name type="scientific">Clostridium muellerianum</name>
    <dbReference type="NCBI Taxonomy" id="2716538"/>
    <lineage>
        <taxon>Bacteria</taxon>
        <taxon>Bacillati</taxon>
        <taxon>Bacillota</taxon>
        <taxon>Clostridia</taxon>
        <taxon>Eubacteriales</taxon>
        <taxon>Clostridiaceae</taxon>
        <taxon>Clostridium</taxon>
    </lineage>
</organism>
<accession>A0A7Y0HNF4</accession>
<gene>
    <name evidence="1" type="ORF">HBE96_07805</name>
</gene>
<evidence type="ECO:0000313" key="2">
    <source>
        <dbReference type="Proteomes" id="UP000537131"/>
    </source>
</evidence>
<dbReference type="AlphaFoldDB" id="A0A7Y0HNF4"/>
<sequence length="148" mass="17957">MDYERMHNKEPLPTYEEIRNFIGNIEVKKFDKVIAFIEENYNFNKEICYGGKNYGVLIRFRRSGKTLLSLFPEKNCFSCVLVYGKKEIEQFQNRKNEFSDYMNVIFNETKHYHDGKWMLIRIEDEKYIDELMEMIKVKKKPNKKNITI</sequence>
<dbReference type="EMBL" id="JABBNI010000014">
    <property type="protein sequence ID" value="NMM62597.1"/>
    <property type="molecule type" value="Genomic_DNA"/>
</dbReference>
<proteinExistence type="predicted"/>
<evidence type="ECO:0000313" key="1">
    <source>
        <dbReference type="EMBL" id="NMM62597.1"/>
    </source>
</evidence>
<dbReference type="Pfam" id="PF12663">
    <property type="entry name" value="DUF3788"/>
    <property type="match status" value="1"/>
</dbReference>
<dbReference type="RefSeq" id="WP_169297202.1">
    <property type="nucleotide sequence ID" value="NZ_JABBNI010000014.1"/>
</dbReference>
<comment type="caution">
    <text evidence="1">The sequence shown here is derived from an EMBL/GenBank/DDBJ whole genome shotgun (WGS) entry which is preliminary data.</text>
</comment>
<reference evidence="1 2" key="1">
    <citation type="submission" date="2020-06" db="EMBL/GenBank/DDBJ databases">
        <title>Complete Genome Sequence of Clostridium muelleri sp. nov. P21T, an Acid-Alcohol Producing Acetogen Isolated from Old Hay.</title>
        <authorList>
            <person name="Duncan K.E."/>
            <person name="Tanner R.S."/>
        </authorList>
    </citation>
    <scope>NUCLEOTIDE SEQUENCE [LARGE SCALE GENOMIC DNA]</scope>
    <source>
        <strain evidence="1 2">P21</strain>
    </source>
</reference>
<protein>
    <submittedName>
        <fullName evidence="1">DUF3788 family protein</fullName>
    </submittedName>
</protein>